<feature type="compositionally biased region" description="Low complexity" evidence="1">
    <location>
        <begin position="329"/>
        <end position="344"/>
    </location>
</feature>
<feature type="region of interest" description="Disordered" evidence="1">
    <location>
        <begin position="195"/>
        <end position="237"/>
    </location>
</feature>
<keyword evidence="3" id="KW-1185">Reference proteome</keyword>
<proteinExistence type="predicted"/>
<gene>
    <name evidence="2" type="ORF">D9619_002348</name>
</gene>
<accession>A0A8H5AXG7</accession>
<dbReference type="AlphaFoldDB" id="A0A8H5AXG7"/>
<dbReference type="EMBL" id="JAACJJ010000056">
    <property type="protein sequence ID" value="KAF5312705.1"/>
    <property type="molecule type" value="Genomic_DNA"/>
</dbReference>
<protein>
    <submittedName>
        <fullName evidence="2">Uncharacterized protein</fullName>
    </submittedName>
</protein>
<dbReference type="OrthoDB" id="3222453at2759"/>
<dbReference type="Proteomes" id="UP000567179">
    <property type="component" value="Unassembled WGS sequence"/>
</dbReference>
<name>A0A8H5AXG7_9AGAR</name>
<organism evidence="2 3">
    <name type="scientific">Psilocybe cf. subviscida</name>
    <dbReference type="NCBI Taxonomy" id="2480587"/>
    <lineage>
        <taxon>Eukaryota</taxon>
        <taxon>Fungi</taxon>
        <taxon>Dikarya</taxon>
        <taxon>Basidiomycota</taxon>
        <taxon>Agaricomycotina</taxon>
        <taxon>Agaricomycetes</taxon>
        <taxon>Agaricomycetidae</taxon>
        <taxon>Agaricales</taxon>
        <taxon>Agaricineae</taxon>
        <taxon>Strophariaceae</taxon>
        <taxon>Psilocybe</taxon>
    </lineage>
</organism>
<evidence type="ECO:0000313" key="3">
    <source>
        <dbReference type="Proteomes" id="UP000567179"/>
    </source>
</evidence>
<feature type="region of interest" description="Disordered" evidence="1">
    <location>
        <begin position="328"/>
        <end position="381"/>
    </location>
</feature>
<reference evidence="2 3" key="1">
    <citation type="journal article" date="2020" name="ISME J.">
        <title>Uncovering the hidden diversity of litter-decomposition mechanisms in mushroom-forming fungi.</title>
        <authorList>
            <person name="Floudas D."/>
            <person name="Bentzer J."/>
            <person name="Ahren D."/>
            <person name="Johansson T."/>
            <person name="Persson P."/>
            <person name="Tunlid A."/>
        </authorList>
    </citation>
    <scope>NUCLEOTIDE SEQUENCE [LARGE SCALE GENOMIC DNA]</scope>
    <source>
        <strain evidence="2 3">CBS 101986</strain>
    </source>
</reference>
<evidence type="ECO:0000256" key="1">
    <source>
        <dbReference type="SAM" id="MobiDB-lite"/>
    </source>
</evidence>
<sequence length="418" mass="46042">MSLPPDFEHDAVHWWYLADSSIARTDNGEDHYKTVLETSSKESAVLMLPEPIHGSSLSNVLALQGYVRKNLESWYAFARNTLGWDVKNGDIRVVHSWRKSAGYGMATVSKDGDPATTELTFLVDKMWPGTSGCKYMWRHRGYAQPKAGPMIGTGDTINISAGGRPINQCLFLGTIDYTLQANRWSSIARASAVTVPQKTMPPVKPSTDEHNKPSSTSSDSAMKDMESSTDVLEATDSNQERAILPSDILAELLLRAVPNAACAVINTDNWGPWFNETTSNVLEFVETVMEKHAVFLENDMVSLVPIGASIDKIVEEYLSFGADSRRIYRTQPNPTTRPQTAPRRSTAVRRPPANAGERQGSSSESSVDSLSDEDEDAMDERLAANFRGGRLRGHPGIVVRRDGQPGLALRLMPRYAPN</sequence>
<evidence type="ECO:0000313" key="2">
    <source>
        <dbReference type="EMBL" id="KAF5312705.1"/>
    </source>
</evidence>
<comment type="caution">
    <text evidence="2">The sequence shown here is derived from an EMBL/GenBank/DDBJ whole genome shotgun (WGS) entry which is preliminary data.</text>
</comment>